<dbReference type="PANTHER" id="PTHR46082">
    <property type="entry name" value="ATP/GTP-BINDING PROTEIN-RELATED"/>
    <property type="match status" value="1"/>
</dbReference>
<feature type="domain" description="ORC1/DEAH AAA+ ATPase" evidence="3">
    <location>
        <begin position="410"/>
        <end position="525"/>
    </location>
</feature>
<feature type="domain" description="AB hydrolase-1" evidence="2">
    <location>
        <begin position="51"/>
        <end position="194"/>
    </location>
</feature>
<dbReference type="AlphaFoldDB" id="A0AAV9I1S0"/>
<sequence length="1077" mass="121321">MGRTRDVFWRLLPLRNAATGNQDDPPSGSSRETFPSGIKLLCSPEDSATDIVFVHGLTGNRDNTWTARNSTEPWPQALLPSTLATARIMTFGYDAYVVDWQGMVSQSRIVNHAWNLLTSLASYRENDGTNERPLLFVCHSLGGLVCEDALVTARQRTERHLQNILHSTRGIIFLGTPHHGAGLARWAELLSRSIGLVKQTNPNIVEVLRRDSEVLARIQDSFHTMAMARSKEGLPPIEITCFYEELPLAGVGLVVPQDSAILPGYIPIGIHGNHRDMTKFVSIDDPGFVAVSGELGRWIRSIHAAERQHDNPPQSSNSDFEEQPSSANQSGDGNRQFNNFGTGIMKNVDGHYFEAKGNQNFVTNVKNIYAEASASGSKVYRVIPFNPNEDIVDRAHIFARLDGLLGARSGYQSAALYGLGGSGKTQLALEYAHRRCRHDPACSVFWVDADNETTFAQDYKSIARKLGLDELDGEKLLTAVRERLESERGWLLVLDNADDLTLFGVGERSRDTSSSRPEKLKSLHNYIPRGAAGTVLWTSRDERIVGTLVGPRRGIQVGEMSPEEAISLLETLRNEKVDSDEAADAEELVKELHCLPLAISQAGAYLRRTSTPIKEYLSTLKEGKGRWKLLEKTEFDRHRRRGVPNSVLKTWSISINRIRQDNKMAYRILHTIAYVNNQDIPFEIIRGAGLFGDEGGKGESEEDKYRVKEAVTRLTEFSFLRMRKGRSNMRSYEMHKLVQEATRYGLSVGNSEEEEAYFSKAALRVIAKLFPERKLETWPECEKYVAHAVQVGEWAEICKSEAEVSDLLTRVSDYLFDRGRWREKEPVDERAYNLRKEVLGEKHLDTIRSMANLAATYYTQGRYSEAEPIEIQVLELRRKILGEKHPDTIQSMANLAVTYHGQGRYSEAEPIKIQVLELRREVLGEKHPDTIQSMASLASTYYAQGRYSEAEPIKIQVLELRREVLGEKHPDTIKSMGSLASTYHAQGRYSEAEPIETQVLELQREVLGEKHPDTIESMGTLHAMRNLAATWNSQGRCDDGLALMDECLQLRRTVLGLDHPFTKETEQTLNGWKTRRR</sequence>
<dbReference type="InterPro" id="IPR019734">
    <property type="entry name" value="TPR_rpt"/>
</dbReference>
<organism evidence="4 5">
    <name type="scientific">Cladorrhinum samala</name>
    <dbReference type="NCBI Taxonomy" id="585594"/>
    <lineage>
        <taxon>Eukaryota</taxon>
        <taxon>Fungi</taxon>
        <taxon>Dikarya</taxon>
        <taxon>Ascomycota</taxon>
        <taxon>Pezizomycotina</taxon>
        <taxon>Sordariomycetes</taxon>
        <taxon>Sordariomycetidae</taxon>
        <taxon>Sordariales</taxon>
        <taxon>Podosporaceae</taxon>
        <taxon>Cladorrhinum</taxon>
    </lineage>
</organism>
<dbReference type="Proteomes" id="UP001321749">
    <property type="component" value="Unassembled WGS sequence"/>
</dbReference>
<dbReference type="GO" id="GO:0016887">
    <property type="term" value="F:ATP hydrolysis activity"/>
    <property type="evidence" value="ECO:0007669"/>
    <property type="project" value="InterPro"/>
</dbReference>
<name>A0AAV9I1S0_9PEZI</name>
<dbReference type="Pfam" id="PF13401">
    <property type="entry name" value="AAA_22"/>
    <property type="match status" value="1"/>
</dbReference>
<dbReference type="InterPro" id="IPR049945">
    <property type="entry name" value="AAA_22"/>
</dbReference>
<dbReference type="Gene3D" id="3.40.50.1820">
    <property type="entry name" value="alpha/beta hydrolase"/>
    <property type="match status" value="1"/>
</dbReference>
<dbReference type="NCBIfam" id="NF040586">
    <property type="entry name" value="FxSxx_TPR"/>
    <property type="match status" value="1"/>
</dbReference>
<dbReference type="Pfam" id="PF12697">
    <property type="entry name" value="Abhydrolase_6"/>
    <property type="match status" value="1"/>
</dbReference>
<dbReference type="InterPro" id="IPR053137">
    <property type="entry name" value="NLR-like"/>
</dbReference>
<dbReference type="PANTHER" id="PTHR46082:SF6">
    <property type="entry name" value="AAA+ ATPASE DOMAIN-CONTAINING PROTEIN-RELATED"/>
    <property type="match status" value="1"/>
</dbReference>
<evidence type="ECO:0000259" key="3">
    <source>
        <dbReference type="Pfam" id="PF13401"/>
    </source>
</evidence>
<accession>A0AAV9I1S0</accession>
<evidence type="ECO:0000259" key="2">
    <source>
        <dbReference type="Pfam" id="PF12697"/>
    </source>
</evidence>
<feature type="region of interest" description="Disordered" evidence="1">
    <location>
        <begin position="307"/>
        <end position="340"/>
    </location>
</feature>
<protein>
    <recommendedName>
        <fullName evidence="6">AAA+ ATPase domain-containing protein</fullName>
    </recommendedName>
</protein>
<evidence type="ECO:0000313" key="5">
    <source>
        <dbReference type="Proteomes" id="UP001321749"/>
    </source>
</evidence>
<evidence type="ECO:0008006" key="6">
    <source>
        <dbReference type="Google" id="ProtNLM"/>
    </source>
</evidence>
<comment type="caution">
    <text evidence="4">The sequence shown here is derived from an EMBL/GenBank/DDBJ whole genome shotgun (WGS) entry which is preliminary data.</text>
</comment>
<dbReference type="InterPro" id="IPR029058">
    <property type="entry name" value="AB_hydrolase_fold"/>
</dbReference>
<proteinExistence type="predicted"/>
<dbReference type="EMBL" id="MU864933">
    <property type="protein sequence ID" value="KAK4466274.1"/>
    <property type="molecule type" value="Genomic_DNA"/>
</dbReference>
<dbReference type="SMART" id="SM00028">
    <property type="entry name" value="TPR"/>
    <property type="match status" value="5"/>
</dbReference>
<feature type="compositionally biased region" description="Polar residues" evidence="1">
    <location>
        <begin position="311"/>
        <end position="340"/>
    </location>
</feature>
<dbReference type="Pfam" id="PF13374">
    <property type="entry name" value="TPR_10"/>
    <property type="match status" value="4"/>
</dbReference>
<dbReference type="Pfam" id="PF13424">
    <property type="entry name" value="TPR_12"/>
    <property type="match status" value="1"/>
</dbReference>
<keyword evidence="5" id="KW-1185">Reference proteome</keyword>
<dbReference type="InterPro" id="IPR000073">
    <property type="entry name" value="AB_hydrolase_1"/>
</dbReference>
<reference evidence="4" key="1">
    <citation type="journal article" date="2023" name="Mol. Phylogenet. Evol.">
        <title>Genome-scale phylogeny and comparative genomics of the fungal order Sordariales.</title>
        <authorList>
            <person name="Hensen N."/>
            <person name="Bonometti L."/>
            <person name="Westerberg I."/>
            <person name="Brannstrom I.O."/>
            <person name="Guillou S."/>
            <person name="Cros-Aarteil S."/>
            <person name="Calhoun S."/>
            <person name="Haridas S."/>
            <person name="Kuo A."/>
            <person name="Mondo S."/>
            <person name="Pangilinan J."/>
            <person name="Riley R."/>
            <person name="LaButti K."/>
            <person name="Andreopoulos B."/>
            <person name="Lipzen A."/>
            <person name="Chen C."/>
            <person name="Yan M."/>
            <person name="Daum C."/>
            <person name="Ng V."/>
            <person name="Clum A."/>
            <person name="Steindorff A."/>
            <person name="Ohm R.A."/>
            <person name="Martin F."/>
            <person name="Silar P."/>
            <person name="Natvig D.O."/>
            <person name="Lalanne C."/>
            <person name="Gautier V."/>
            <person name="Ament-Velasquez S.L."/>
            <person name="Kruys A."/>
            <person name="Hutchinson M.I."/>
            <person name="Powell A.J."/>
            <person name="Barry K."/>
            <person name="Miller A.N."/>
            <person name="Grigoriev I.V."/>
            <person name="Debuchy R."/>
            <person name="Gladieux P."/>
            <person name="Hiltunen Thoren M."/>
            <person name="Johannesson H."/>
        </authorList>
    </citation>
    <scope>NUCLEOTIDE SEQUENCE</scope>
    <source>
        <strain evidence="4">PSN324</strain>
    </source>
</reference>
<dbReference type="InterPro" id="IPR027417">
    <property type="entry name" value="P-loop_NTPase"/>
</dbReference>
<evidence type="ECO:0000313" key="4">
    <source>
        <dbReference type="EMBL" id="KAK4466274.1"/>
    </source>
</evidence>
<dbReference type="Gene3D" id="1.25.40.10">
    <property type="entry name" value="Tetratricopeptide repeat domain"/>
    <property type="match status" value="2"/>
</dbReference>
<dbReference type="InterPro" id="IPR011990">
    <property type="entry name" value="TPR-like_helical_dom_sf"/>
</dbReference>
<dbReference type="SUPFAM" id="SSF52540">
    <property type="entry name" value="P-loop containing nucleoside triphosphate hydrolases"/>
    <property type="match status" value="1"/>
</dbReference>
<dbReference type="Gene3D" id="3.40.50.300">
    <property type="entry name" value="P-loop containing nucleotide triphosphate hydrolases"/>
    <property type="match status" value="1"/>
</dbReference>
<reference evidence="4" key="2">
    <citation type="submission" date="2023-06" db="EMBL/GenBank/DDBJ databases">
        <authorList>
            <consortium name="Lawrence Berkeley National Laboratory"/>
            <person name="Mondo S.J."/>
            <person name="Hensen N."/>
            <person name="Bonometti L."/>
            <person name="Westerberg I."/>
            <person name="Brannstrom I.O."/>
            <person name="Guillou S."/>
            <person name="Cros-Aarteil S."/>
            <person name="Calhoun S."/>
            <person name="Haridas S."/>
            <person name="Kuo A."/>
            <person name="Pangilinan J."/>
            <person name="Riley R."/>
            <person name="Labutti K."/>
            <person name="Andreopoulos B."/>
            <person name="Lipzen A."/>
            <person name="Chen C."/>
            <person name="Yanf M."/>
            <person name="Daum C."/>
            <person name="Ng V."/>
            <person name="Clum A."/>
            <person name="Steindorff A."/>
            <person name="Ohm R."/>
            <person name="Martin F."/>
            <person name="Silar P."/>
            <person name="Natvig D."/>
            <person name="Lalanne C."/>
            <person name="Gautier V."/>
            <person name="Ament-Velasquez S.L."/>
            <person name="Kruys A."/>
            <person name="Hutchinson M.I."/>
            <person name="Powell A.J."/>
            <person name="Barry K."/>
            <person name="Miller A.N."/>
            <person name="Grigoriev I.V."/>
            <person name="Debuchy R."/>
            <person name="Gladieux P."/>
            <person name="Thoren M.H."/>
            <person name="Johannesson H."/>
        </authorList>
    </citation>
    <scope>NUCLEOTIDE SEQUENCE</scope>
    <source>
        <strain evidence="4">PSN324</strain>
    </source>
</reference>
<dbReference type="SUPFAM" id="SSF53474">
    <property type="entry name" value="alpha/beta-Hydrolases"/>
    <property type="match status" value="1"/>
</dbReference>
<evidence type="ECO:0000256" key="1">
    <source>
        <dbReference type="SAM" id="MobiDB-lite"/>
    </source>
</evidence>
<dbReference type="SUPFAM" id="SSF48452">
    <property type="entry name" value="TPR-like"/>
    <property type="match status" value="2"/>
</dbReference>
<gene>
    <name evidence="4" type="ORF">QBC42DRAFT_335803</name>
</gene>